<keyword evidence="1" id="KW-0812">Transmembrane</keyword>
<dbReference type="AlphaFoldDB" id="A0A4C1UPU6"/>
<comment type="caution">
    <text evidence="2">The sequence shown here is derived from an EMBL/GenBank/DDBJ whole genome shotgun (WGS) entry which is preliminary data.</text>
</comment>
<evidence type="ECO:0000313" key="2">
    <source>
        <dbReference type="EMBL" id="GBP28077.1"/>
    </source>
</evidence>
<proteinExistence type="predicted"/>
<keyword evidence="1" id="KW-1133">Transmembrane helix</keyword>
<protein>
    <submittedName>
        <fullName evidence="2">Uncharacterized protein</fullName>
    </submittedName>
</protein>
<dbReference type="EMBL" id="BGZK01000202">
    <property type="protein sequence ID" value="GBP28077.1"/>
    <property type="molecule type" value="Genomic_DNA"/>
</dbReference>
<evidence type="ECO:0000256" key="1">
    <source>
        <dbReference type="SAM" id="Phobius"/>
    </source>
</evidence>
<reference evidence="2 3" key="1">
    <citation type="journal article" date="2019" name="Commun. Biol.">
        <title>The bagworm genome reveals a unique fibroin gene that provides high tensile strength.</title>
        <authorList>
            <person name="Kono N."/>
            <person name="Nakamura H."/>
            <person name="Ohtoshi R."/>
            <person name="Tomita M."/>
            <person name="Numata K."/>
            <person name="Arakawa K."/>
        </authorList>
    </citation>
    <scope>NUCLEOTIDE SEQUENCE [LARGE SCALE GENOMIC DNA]</scope>
</reference>
<name>A0A4C1UPU6_EUMVA</name>
<sequence length="101" mass="11547">MCRHMCARSALRQHSSASYMPLVHRLFPTLSLQIYYLLFWELTSASALVYAFLLGAVPRNVLCRRRYIILPLVKNRGVQRVGTVLGCLRGAPYRRAKSNAH</sequence>
<accession>A0A4C1UPU6</accession>
<keyword evidence="3" id="KW-1185">Reference proteome</keyword>
<dbReference type="Proteomes" id="UP000299102">
    <property type="component" value="Unassembled WGS sequence"/>
</dbReference>
<organism evidence="2 3">
    <name type="scientific">Eumeta variegata</name>
    <name type="common">Bagworm moth</name>
    <name type="synonym">Eumeta japonica</name>
    <dbReference type="NCBI Taxonomy" id="151549"/>
    <lineage>
        <taxon>Eukaryota</taxon>
        <taxon>Metazoa</taxon>
        <taxon>Ecdysozoa</taxon>
        <taxon>Arthropoda</taxon>
        <taxon>Hexapoda</taxon>
        <taxon>Insecta</taxon>
        <taxon>Pterygota</taxon>
        <taxon>Neoptera</taxon>
        <taxon>Endopterygota</taxon>
        <taxon>Lepidoptera</taxon>
        <taxon>Glossata</taxon>
        <taxon>Ditrysia</taxon>
        <taxon>Tineoidea</taxon>
        <taxon>Psychidae</taxon>
        <taxon>Oiketicinae</taxon>
        <taxon>Eumeta</taxon>
    </lineage>
</organism>
<keyword evidence="1" id="KW-0472">Membrane</keyword>
<feature type="transmembrane region" description="Helical" evidence="1">
    <location>
        <begin position="34"/>
        <end position="57"/>
    </location>
</feature>
<evidence type="ECO:0000313" key="3">
    <source>
        <dbReference type="Proteomes" id="UP000299102"/>
    </source>
</evidence>
<gene>
    <name evidence="2" type="ORF">EVAR_21197_1</name>
</gene>